<evidence type="ECO:0000313" key="2">
    <source>
        <dbReference type="Proteomes" id="UP000799755"/>
    </source>
</evidence>
<name>A0ACB6QI43_9PLEO</name>
<dbReference type="EMBL" id="MU003526">
    <property type="protein sequence ID" value="KAF2466180.1"/>
    <property type="molecule type" value="Genomic_DNA"/>
</dbReference>
<accession>A0ACB6QI43</accession>
<keyword evidence="2" id="KW-1185">Reference proteome</keyword>
<comment type="caution">
    <text evidence="1">The sequence shown here is derived from an EMBL/GenBank/DDBJ whole genome shotgun (WGS) entry which is preliminary data.</text>
</comment>
<reference evidence="1" key="1">
    <citation type="journal article" date="2020" name="Stud. Mycol.">
        <title>101 Dothideomycetes genomes: a test case for predicting lifestyles and emergence of pathogens.</title>
        <authorList>
            <person name="Haridas S."/>
            <person name="Albert R."/>
            <person name="Binder M."/>
            <person name="Bloem J."/>
            <person name="Labutti K."/>
            <person name="Salamov A."/>
            <person name="Andreopoulos B."/>
            <person name="Baker S."/>
            <person name="Barry K."/>
            <person name="Bills G."/>
            <person name="Bluhm B."/>
            <person name="Cannon C."/>
            <person name="Castanera R."/>
            <person name="Culley D."/>
            <person name="Daum C."/>
            <person name="Ezra D."/>
            <person name="Gonzalez J."/>
            <person name="Henrissat B."/>
            <person name="Kuo A."/>
            <person name="Liang C."/>
            <person name="Lipzen A."/>
            <person name="Lutzoni F."/>
            <person name="Magnuson J."/>
            <person name="Mondo S."/>
            <person name="Nolan M."/>
            <person name="Ohm R."/>
            <person name="Pangilinan J."/>
            <person name="Park H.-J."/>
            <person name="Ramirez L."/>
            <person name="Alfaro M."/>
            <person name="Sun H."/>
            <person name="Tritt A."/>
            <person name="Yoshinaga Y."/>
            <person name="Zwiers L.-H."/>
            <person name="Turgeon B."/>
            <person name="Goodwin S."/>
            <person name="Spatafora J."/>
            <person name="Crous P."/>
            <person name="Grigoriev I."/>
        </authorList>
    </citation>
    <scope>NUCLEOTIDE SEQUENCE</scope>
    <source>
        <strain evidence="1">ATCC 200398</strain>
    </source>
</reference>
<evidence type="ECO:0000313" key="1">
    <source>
        <dbReference type="EMBL" id="KAF2466180.1"/>
    </source>
</evidence>
<gene>
    <name evidence="1" type="ORF">BDR25DRAFT_269356</name>
</gene>
<organism evidence="1 2">
    <name type="scientific">Lindgomyces ingoldianus</name>
    <dbReference type="NCBI Taxonomy" id="673940"/>
    <lineage>
        <taxon>Eukaryota</taxon>
        <taxon>Fungi</taxon>
        <taxon>Dikarya</taxon>
        <taxon>Ascomycota</taxon>
        <taxon>Pezizomycotina</taxon>
        <taxon>Dothideomycetes</taxon>
        <taxon>Pleosporomycetidae</taxon>
        <taxon>Pleosporales</taxon>
        <taxon>Lindgomycetaceae</taxon>
        <taxon>Lindgomyces</taxon>
    </lineage>
</organism>
<sequence length="356" mass="40032">MSTSFSVITVESSTLYVIGTCLILLRIISRRLTLGSFSNLQLDDWLMIFILVPFTGTIVCANEVARHESLLGSDKPDVVWGLKMRFALEEFQITSSWLVKACLLILYRRIFPGGKERRYLDWTSAYCLLTYLIIQILQPLLCSPVQGYWNMSPTTSQCSTYHAHSIITLFFDTTTILTVLIFPIPMIPTPRKLLLAILLAFGAVVLITAILGRYYVIIHSSNPMHLLWYGAEATGIICFANLPFLNSLITSTTSPSRIRHISSNLTQTPWPRSFKPTSSGQALRSNSTTTTRSLARVEFEDEWSNCSVIPSSTPLTPIHTLRPTDPPPELGDYWQSRQLSSRDADIERALRPSPQP</sequence>
<dbReference type="Proteomes" id="UP000799755">
    <property type="component" value="Unassembled WGS sequence"/>
</dbReference>
<protein>
    <submittedName>
        <fullName evidence="1">Uncharacterized protein</fullName>
    </submittedName>
</protein>
<proteinExistence type="predicted"/>